<dbReference type="PANTHER" id="PTHR13622:SF8">
    <property type="entry name" value="THIAMIN PYROPHOSPHOKINASE 1"/>
    <property type="match status" value="1"/>
</dbReference>
<dbReference type="GO" id="GO:0044715">
    <property type="term" value="F:8-oxo-dGDP phosphatase activity"/>
    <property type="evidence" value="ECO:0007669"/>
    <property type="project" value="TreeGrafter"/>
</dbReference>
<dbReference type="FunFam" id="3.90.79.10:FF:000019">
    <property type="entry name" value="Thiamin pyrophosphokinase, putative"/>
    <property type="match status" value="1"/>
</dbReference>
<organism evidence="2 3">
    <name type="scientific">Astyanax mexicanus</name>
    <name type="common">Blind cave fish</name>
    <name type="synonym">Astyanax fasciatus mexicanus</name>
    <dbReference type="NCBI Taxonomy" id="7994"/>
    <lineage>
        <taxon>Eukaryota</taxon>
        <taxon>Metazoa</taxon>
        <taxon>Chordata</taxon>
        <taxon>Craniata</taxon>
        <taxon>Vertebrata</taxon>
        <taxon>Euteleostomi</taxon>
        <taxon>Actinopterygii</taxon>
        <taxon>Neopterygii</taxon>
        <taxon>Teleostei</taxon>
        <taxon>Ostariophysi</taxon>
        <taxon>Characiformes</taxon>
        <taxon>Characoidei</taxon>
        <taxon>Acestrorhamphidae</taxon>
        <taxon>Acestrorhamphinae</taxon>
        <taxon>Astyanax</taxon>
    </lineage>
</organism>
<dbReference type="Gene3D" id="3.90.79.10">
    <property type="entry name" value="Nucleoside Triphosphate Pyrophosphohydrolase"/>
    <property type="match status" value="1"/>
</dbReference>
<dbReference type="Pfam" id="PF15916">
    <property type="entry name" value="DUF4743"/>
    <property type="match status" value="1"/>
</dbReference>
<dbReference type="Pfam" id="PF00293">
    <property type="entry name" value="NUDIX"/>
    <property type="match status" value="1"/>
</dbReference>
<proteinExistence type="predicted"/>
<dbReference type="PANTHER" id="PTHR13622">
    <property type="entry name" value="THIAMIN PYROPHOSPHOKINASE"/>
    <property type="match status" value="1"/>
</dbReference>
<dbReference type="SUPFAM" id="SSF55811">
    <property type="entry name" value="Nudix"/>
    <property type="match status" value="1"/>
</dbReference>
<dbReference type="InterPro" id="IPR000086">
    <property type="entry name" value="NUDIX_hydrolase_dom"/>
</dbReference>
<protein>
    <recommendedName>
        <fullName evidence="1">Nudix hydrolase domain-containing protein</fullName>
    </recommendedName>
</protein>
<dbReference type="PROSITE" id="PS51462">
    <property type="entry name" value="NUDIX"/>
    <property type="match status" value="1"/>
</dbReference>
<reference evidence="2" key="1">
    <citation type="submission" date="2025-08" db="UniProtKB">
        <authorList>
            <consortium name="Ensembl"/>
        </authorList>
    </citation>
    <scope>IDENTIFICATION</scope>
</reference>
<accession>A0A8B9H249</accession>
<feature type="domain" description="Nudix hydrolase" evidence="1">
    <location>
        <begin position="128"/>
        <end position="269"/>
    </location>
</feature>
<dbReference type="AlphaFoldDB" id="A0A8B9H249"/>
<name>A0A8B9H249_ASTMX</name>
<dbReference type="Ensembl" id="ENSAMXT00005007644.1">
    <property type="protein sequence ID" value="ENSAMXP00005006750.1"/>
    <property type="gene ID" value="ENSAMXG00005004003.1"/>
</dbReference>
<evidence type="ECO:0000313" key="2">
    <source>
        <dbReference type="Ensembl" id="ENSAMXP00005006750.1"/>
    </source>
</evidence>
<evidence type="ECO:0000259" key="1">
    <source>
        <dbReference type="PROSITE" id="PS51462"/>
    </source>
</evidence>
<evidence type="ECO:0000313" key="3">
    <source>
        <dbReference type="Proteomes" id="UP000694621"/>
    </source>
</evidence>
<sequence>MNSWSERVLQLLRRMNSFHLPGSSIERCLRFEVGGKQVGWVPESVASVLGRFPEVFCPPHTGTVSLCPGLDSLERRSEAMEAVLQDLRGGATFTCLSGWRNEKYAVMPRYCDPPLMHMERAATSLFGVKRYGVHVNGFSRDGSGNLSMWVARRSKTKQTYPGKLDNLAAGGLAAGCSVKHTLVKECEEEACIPSSLAERATPVGTISYTYEDEDGVFPECQFVFDLELPTDFKPKIGDGEVQDFYYYPIETVKELLASEEFKPNCAMVVLDFLIRHSVIHPDSGESCCTHMTFNPHFITLLITGMTSDPVDHTPTPNPATIAHTESFIIDIDIL</sequence>
<dbReference type="InterPro" id="IPR015797">
    <property type="entry name" value="NUDIX_hydrolase-like_dom_sf"/>
</dbReference>
<dbReference type="Proteomes" id="UP000694621">
    <property type="component" value="Unplaced"/>
</dbReference>
<dbReference type="InterPro" id="IPR031804">
    <property type="entry name" value="DUF4743"/>
</dbReference>
<dbReference type="CDD" id="cd03676">
    <property type="entry name" value="NUDIX_Tnr3_like"/>
    <property type="match status" value="1"/>
</dbReference>